<feature type="signal peptide" evidence="1">
    <location>
        <begin position="1"/>
        <end position="19"/>
    </location>
</feature>
<reference evidence="2 3" key="1">
    <citation type="submission" date="2020-05" db="EMBL/GenBank/DDBJ databases">
        <authorList>
            <person name="Campoy J."/>
            <person name="Schneeberger K."/>
            <person name="Spophaly S."/>
        </authorList>
    </citation>
    <scope>NUCLEOTIDE SEQUENCE [LARGE SCALE GENOMIC DNA]</scope>
    <source>
        <strain evidence="2">PruArmRojPasFocal</strain>
    </source>
</reference>
<keyword evidence="1" id="KW-0732">Signal</keyword>
<feature type="chain" id="PRO_5026893569" description="Yippee domain-containing protein" evidence="1">
    <location>
        <begin position="20"/>
        <end position="95"/>
    </location>
</feature>
<sequence>MESAHVWLLYIPFLKIVQSLVTPFTDQVSTCRVRLKHSSQGLVFCKSCGVHLVMPQDEDLKDDEDEETQENLEDEYFSCEDLKDEKYFEDDEDPF</sequence>
<organism evidence="2 3">
    <name type="scientific">Prunus armeniaca</name>
    <name type="common">Apricot</name>
    <name type="synonym">Armeniaca vulgaris</name>
    <dbReference type="NCBI Taxonomy" id="36596"/>
    <lineage>
        <taxon>Eukaryota</taxon>
        <taxon>Viridiplantae</taxon>
        <taxon>Streptophyta</taxon>
        <taxon>Embryophyta</taxon>
        <taxon>Tracheophyta</taxon>
        <taxon>Spermatophyta</taxon>
        <taxon>Magnoliopsida</taxon>
        <taxon>eudicotyledons</taxon>
        <taxon>Gunneridae</taxon>
        <taxon>Pentapetalae</taxon>
        <taxon>rosids</taxon>
        <taxon>fabids</taxon>
        <taxon>Rosales</taxon>
        <taxon>Rosaceae</taxon>
        <taxon>Amygdaloideae</taxon>
        <taxon>Amygdaleae</taxon>
        <taxon>Prunus</taxon>
    </lineage>
</organism>
<evidence type="ECO:0000256" key="1">
    <source>
        <dbReference type="SAM" id="SignalP"/>
    </source>
</evidence>
<evidence type="ECO:0000313" key="3">
    <source>
        <dbReference type="Proteomes" id="UP000507222"/>
    </source>
</evidence>
<dbReference type="AlphaFoldDB" id="A0A6J5VPV3"/>
<proteinExistence type="predicted"/>
<name>A0A6J5VPV3_PRUAR</name>
<evidence type="ECO:0008006" key="4">
    <source>
        <dbReference type="Google" id="ProtNLM"/>
    </source>
</evidence>
<dbReference type="EMBL" id="CAEKDK010000008">
    <property type="protein sequence ID" value="CAB4290313.1"/>
    <property type="molecule type" value="Genomic_DNA"/>
</dbReference>
<protein>
    <recommendedName>
        <fullName evidence="4">Yippee domain-containing protein</fullName>
    </recommendedName>
</protein>
<accession>A0A6J5VPV3</accession>
<evidence type="ECO:0000313" key="2">
    <source>
        <dbReference type="EMBL" id="CAB4290313.1"/>
    </source>
</evidence>
<gene>
    <name evidence="2" type="ORF">CURHAP_LOCUS50251</name>
</gene>
<dbReference type="Proteomes" id="UP000507222">
    <property type="component" value="Unassembled WGS sequence"/>
</dbReference>